<sequence>MKKTLILFIYLPMVLLGQTFNGMTLFAPTQGGGGGSFNSYLVNNDMDVIKSWSHSRGAASMPYLLQDSTLVYPYRVQNPTMSSGGVGGGISKYSWDGDLQWNYEISNNTYQHHHDIEPLPNGNILVIAWEKKTDTEAYAVGRQSIDNPLNEMWAEAILEVEPVGTNEANIVWEWHIWDHLIQDVDPGLPGFGVISEHPELQDINYGNAGTSQGPGGPTGDWKHLNAINYNSELDQIVISSRHHDEIYIIDHSTTTEEAAGHSGGNSGMGGDYLYRWGNPQAYGRGNNSDHQLASQHGVNWIPQGYPGEGNLILFNNNYTNSTSAVFELVPPINENGTYDIDDDQPFGPDNPTWFHAGNFHTQMQGGAFRQPNGNTLVTDCDDAYMFEVTNDHEVVWSHDYGNSYTIARAQKYPLNYLDGGFPEFILGDVNFDGILDVLDLLYTSDMSSGYGYNPTPPADYNEDGSVTIIDVILLSQYIINN</sequence>
<dbReference type="PROSITE" id="PS51766">
    <property type="entry name" value="DOCKERIN"/>
    <property type="match status" value="1"/>
</dbReference>
<accession>A0A381WVP0</accession>
<dbReference type="CDD" id="cd14256">
    <property type="entry name" value="Dockerin_I"/>
    <property type="match status" value="1"/>
</dbReference>
<dbReference type="InterPro" id="IPR036439">
    <property type="entry name" value="Dockerin_dom_sf"/>
</dbReference>
<gene>
    <name evidence="2" type="ORF">METZ01_LOCUS109453</name>
</gene>
<dbReference type="InterPro" id="IPR016134">
    <property type="entry name" value="Dockerin_dom"/>
</dbReference>
<dbReference type="InterPro" id="IPR053143">
    <property type="entry name" value="Arylsulfate_ST"/>
</dbReference>
<dbReference type="EMBL" id="UINC01013044">
    <property type="protein sequence ID" value="SVA56599.1"/>
    <property type="molecule type" value="Genomic_DNA"/>
</dbReference>
<protein>
    <recommendedName>
        <fullName evidence="1">Dockerin domain-containing protein</fullName>
    </recommendedName>
</protein>
<evidence type="ECO:0000259" key="1">
    <source>
        <dbReference type="PROSITE" id="PS51766"/>
    </source>
</evidence>
<organism evidence="2">
    <name type="scientific">marine metagenome</name>
    <dbReference type="NCBI Taxonomy" id="408172"/>
    <lineage>
        <taxon>unclassified sequences</taxon>
        <taxon>metagenomes</taxon>
        <taxon>ecological metagenomes</taxon>
    </lineage>
</organism>
<dbReference type="Pfam" id="PF05935">
    <property type="entry name" value="Arylsulfotrans"/>
    <property type="match status" value="1"/>
</dbReference>
<reference evidence="2" key="1">
    <citation type="submission" date="2018-05" db="EMBL/GenBank/DDBJ databases">
        <authorList>
            <person name="Lanie J.A."/>
            <person name="Ng W.-L."/>
            <person name="Kazmierczak K.M."/>
            <person name="Andrzejewski T.M."/>
            <person name="Davidsen T.M."/>
            <person name="Wayne K.J."/>
            <person name="Tettelin H."/>
            <person name="Glass J.I."/>
            <person name="Rusch D."/>
            <person name="Podicherti R."/>
            <person name="Tsui H.-C.T."/>
            <person name="Winkler M.E."/>
        </authorList>
    </citation>
    <scope>NUCLEOTIDE SEQUENCE</scope>
</reference>
<dbReference type="SUPFAM" id="SSF63446">
    <property type="entry name" value="Type I dockerin domain"/>
    <property type="match status" value="1"/>
</dbReference>
<dbReference type="AlphaFoldDB" id="A0A381WVP0"/>
<dbReference type="InterPro" id="IPR010262">
    <property type="entry name" value="Arylsulfotransferase_bact"/>
</dbReference>
<dbReference type="Gene3D" id="1.10.1330.10">
    <property type="entry name" value="Dockerin domain"/>
    <property type="match status" value="1"/>
</dbReference>
<feature type="domain" description="Dockerin" evidence="1">
    <location>
        <begin position="422"/>
        <end position="481"/>
    </location>
</feature>
<dbReference type="GO" id="GO:0004062">
    <property type="term" value="F:aryl sulfotransferase activity"/>
    <property type="evidence" value="ECO:0007669"/>
    <property type="project" value="InterPro"/>
</dbReference>
<name>A0A381WVP0_9ZZZZ</name>
<evidence type="ECO:0000313" key="2">
    <source>
        <dbReference type="EMBL" id="SVA56599.1"/>
    </source>
</evidence>
<dbReference type="PANTHER" id="PTHR35340">
    <property type="entry name" value="PQQ ENZYME REPEAT PROTEIN-RELATED"/>
    <property type="match status" value="1"/>
</dbReference>
<dbReference type="GO" id="GO:0000272">
    <property type="term" value="P:polysaccharide catabolic process"/>
    <property type="evidence" value="ECO:0007669"/>
    <property type="project" value="InterPro"/>
</dbReference>
<dbReference type="PANTHER" id="PTHR35340:SF5">
    <property type="entry name" value="ASST-DOMAIN-CONTAINING PROTEIN"/>
    <property type="match status" value="1"/>
</dbReference>
<proteinExistence type="predicted"/>